<evidence type="ECO:0000313" key="2">
    <source>
        <dbReference type="EMBL" id="MER0425313.1"/>
    </source>
</evidence>
<dbReference type="Proteomes" id="UP001456562">
    <property type="component" value="Unassembled WGS sequence"/>
</dbReference>
<gene>
    <name evidence="2" type="ORF">ABR748_13925</name>
    <name evidence="3" type="ORF">G3I39_10880</name>
    <name evidence="4" type="ORF">HUT09_31170</name>
</gene>
<feature type="transmembrane region" description="Helical" evidence="1">
    <location>
        <begin position="27"/>
        <end position="53"/>
    </location>
</feature>
<protein>
    <submittedName>
        <fullName evidence="3">Uncharacterized protein</fullName>
    </submittedName>
</protein>
<dbReference type="EMBL" id="CP054926">
    <property type="protein sequence ID" value="QKW46648.1"/>
    <property type="molecule type" value="Genomic_DNA"/>
</dbReference>
<dbReference type="EMBL" id="JAAGME010000427">
    <property type="protein sequence ID" value="NEB67550.1"/>
    <property type="molecule type" value="Genomic_DNA"/>
</dbReference>
<dbReference type="Proteomes" id="UP000471648">
    <property type="component" value="Unassembled WGS sequence"/>
</dbReference>
<dbReference type="RefSeq" id="WP_031123581.1">
    <property type="nucleotide sequence ID" value="NZ_CP054926.1"/>
</dbReference>
<dbReference type="EMBL" id="JBEJUE010000010">
    <property type="protein sequence ID" value="MER0425313.1"/>
    <property type="molecule type" value="Genomic_DNA"/>
</dbReference>
<evidence type="ECO:0000313" key="5">
    <source>
        <dbReference type="Proteomes" id="UP000471648"/>
    </source>
</evidence>
<evidence type="ECO:0000313" key="7">
    <source>
        <dbReference type="Proteomes" id="UP001456562"/>
    </source>
</evidence>
<evidence type="ECO:0000313" key="6">
    <source>
        <dbReference type="Proteomes" id="UP000509345"/>
    </source>
</evidence>
<evidence type="ECO:0000256" key="1">
    <source>
        <dbReference type="SAM" id="Phobius"/>
    </source>
</evidence>
<keyword evidence="1" id="KW-0812">Transmembrane</keyword>
<reference evidence="3 5" key="1">
    <citation type="submission" date="2020-01" db="EMBL/GenBank/DDBJ databases">
        <title>Insect and environment-associated Actinomycetes.</title>
        <authorList>
            <person name="Currrie C."/>
            <person name="Chevrette M."/>
            <person name="Carlson C."/>
            <person name="Stubbendieck R."/>
            <person name="Wendt-Pienkowski E."/>
        </authorList>
    </citation>
    <scope>NUCLEOTIDE SEQUENCE [LARGE SCALE GENOMIC DNA]</scope>
    <source>
        <strain evidence="3 5">SID14438</strain>
    </source>
</reference>
<name>A0A6N9V3Y9_STRMI</name>
<keyword evidence="1" id="KW-0472">Membrane</keyword>
<sequence length="63" mass="5923">MSKSSAPAVLTATGALTESDPGVTLPALAPVAATPVAIAATLGAAFIAGYAAGRAAGNVELPM</sequence>
<keyword evidence="7" id="KW-1185">Reference proteome</keyword>
<reference evidence="2 7" key="3">
    <citation type="submission" date="2024-01" db="EMBL/GenBank/DDBJ databases">
        <title>Metagenomic exploration of the rhizosphere soil microbial community and their significance in facilitating the development of wild simulated ginseng.</title>
        <authorList>
            <person name="Huang J."/>
        </authorList>
    </citation>
    <scope>NUCLEOTIDE SEQUENCE [LARGE SCALE GENOMIC DNA]</scope>
    <source>
        <strain evidence="2 7">WY141</strain>
    </source>
</reference>
<accession>A0A6N9V3Y9</accession>
<organism evidence="3 5">
    <name type="scientific">Streptomyces microflavus</name>
    <name type="common">Streptomyces lipmanii</name>
    <dbReference type="NCBI Taxonomy" id="1919"/>
    <lineage>
        <taxon>Bacteria</taxon>
        <taxon>Bacillati</taxon>
        <taxon>Actinomycetota</taxon>
        <taxon>Actinomycetes</taxon>
        <taxon>Kitasatosporales</taxon>
        <taxon>Streptomycetaceae</taxon>
        <taxon>Streptomyces</taxon>
    </lineage>
</organism>
<evidence type="ECO:0000313" key="4">
    <source>
        <dbReference type="EMBL" id="QKW46648.1"/>
    </source>
</evidence>
<evidence type="ECO:0000313" key="3">
    <source>
        <dbReference type="EMBL" id="NEB67550.1"/>
    </source>
</evidence>
<dbReference type="AlphaFoldDB" id="A0A6N9V3Y9"/>
<proteinExistence type="predicted"/>
<reference evidence="4 6" key="2">
    <citation type="submission" date="2020-06" db="EMBL/GenBank/DDBJ databases">
        <title>Genome mining for natural products.</title>
        <authorList>
            <person name="Zhang B."/>
            <person name="Shi J."/>
            <person name="Ge H."/>
        </authorList>
    </citation>
    <scope>NUCLEOTIDE SEQUENCE [LARGE SCALE GENOMIC DNA]</scope>
    <source>
        <strain evidence="4 6">NA06532</strain>
    </source>
</reference>
<dbReference type="Proteomes" id="UP000509345">
    <property type="component" value="Chromosome"/>
</dbReference>
<dbReference type="GeneID" id="87635742"/>
<keyword evidence="1" id="KW-1133">Transmembrane helix</keyword>